<gene>
    <name evidence="1" type="ORF">GGQ99_003369</name>
</gene>
<evidence type="ECO:0000313" key="1">
    <source>
        <dbReference type="EMBL" id="MBB4651602.1"/>
    </source>
</evidence>
<organism evidence="1 2">
    <name type="scientific">Aminobacter niigataensis</name>
    <dbReference type="NCBI Taxonomy" id="83265"/>
    <lineage>
        <taxon>Bacteria</taxon>
        <taxon>Pseudomonadati</taxon>
        <taxon>Pseudomonadota</taxon>
        <taxon>Alphaproteobacteria</taxon>
        <taxon>Hyphomicrobiales</taxon>
        <taxon>Phyllobacteriaceae</taxon>
        <taxon>Aminobacter</taxon>
    </lineage>
</organism>
<protein>
    <submittedName>
        <fullName evidence="1">Uncharacterized protein</fullName>
    </submittedName>
</protein>
<evidence type="ECO:0000313" key="2">
    <source>
        <dbReference type="Proteomes" id="UP000539538"/>
    </source>
</evidence>
<keyword evidence="2" id="KW-1185">Reference proteome</keyword>
<dbReference type="RefSeq" id="WP_159091564.1">
    <property type="nucleotide sequence ID" value="NZ_BAAAVZ010000010.1"/>
</dbReference>
<accession>A0ABR6L470</accession>
<name>A0ABR6L470_9HYPH</name>
<dbReference type="Proteomes" id="UP000539538">
    <property type="component" value="Unassembled WGS sequence"/>
</dbReference>
<sequence length="45" mass="4792">MRACIFRFLSRSGAVDGDAAGHVTGLCHIGQVSFVIAMTHAEEET</sequence>
<dbReference type="EMBL" id="JACHOT010000004">
    <property type="protein sequence ID" value="MBB4651602.1"/>
    <property type="molecule type" value="Genomic_DNA"/>
</dbReference>
<comment type="caution">
    <text evidence="1">The sequence shown here is derived from an EMBL/GenBank/DDBJ whole genome shotgun (WGS) entry which is preliminary data.</text>
</comment>
<reference evidence="1 2" key="1">
    <citation type="submission" date="2020-08" db="EMBL/GenBank/DDBJ databases">
        <title>Genomic Encyclopedia of Type Strains, Phase IV (KMG-IV): sequencing the most valuable type-strain genomes for metagenomic binning, comparative biology and taxonomic classification.</title>
        <authorList>
            <person name="Goeker M."/>
        </authorList>
    </citation>
    <scope>NUCLEOTIDE SEQUENCE [LARGE SCALE GENOMIC DNA]</scope>
    <source>
        <strain evidence="1 2">DSM 7050</strain>
    </source>
</reference>
<proteinExistence type="predicted"/>